<evidence type="ECO:0000256" key="4">
    <source>
        <dbReference type="ARBA" id="ARBA00022679"/>
    </source>
</evidence>
<evidence type="ECO:0000256" key="1">
    <source>
        <dbReference type="ARBA" id="ARBA00004811"/>
    </source>
</evidence>
<dbReference type="PIRSF" id="PIRSF000505">
    <property type="entry name" value="EPSPS"/>
    <property type="match status" value="1"/>
</dbReference>
<keyword evidence="7" id="KW-0963">Cytoplasm</keyword>
<feature type="binding site" evidence="7">
    <location>
        <position position="179"/>
    </location>
    <ligand>
        <name>3-phosphoshikimate</name>
        <dbReference type="ChEBI" id="CHEBI:145989"/>
    </ligand>
</feature>
<evidence type="ECO:0000256" key="3">
    <source>
        <dbReference type="ARBA" id="ARBA00022605"/>
    </source>
</evidence>
<comment type="catalytic activity">
    <reaction evidence="6">
        <text>3-phosphoshikimate + phosphoenolpyruvate = 5-O-(1-carboxyvinyl)-3-phosphoshikimate + phosphate</text>
        <dbReference type="Rhea" id="RHEA:21256"/>
        <dbReference type="ChEBI" id="CHEBI:43474"/>
        <dbReference type="ChEBI" id="CHEBI:57701"/>
        <dbReference type="ChEBI" id="CHEBI:58702"/>
        <dbReference type="ChEBI" id="CHEBI:145989"/>
        <dbReference type="EC" id="2.5.1.19"/>
    </reaction>
    <physiologicalReaction direction="left-to-right" evidence="6">
        <dbReference type="Rhea" id="RHEA:21257"/>
    </physiologicalReaction>
</comment>
<feature type="binding site" evidence="7">
    <location>
        <position position="24"/>
    </location>
    <ligand>
        <name>3-phosphoshikimate</name>
        <dbReference type="ChEBI" id="CHEBI:145989"/>
    </ligand>
</feature>
<comment type="function">
    <text evidence="7">Catalyzes the transfer of the enolpyruvyl moiety of phosphoenolpyruvate (PEP) to the 5-hydroxyl of shikimate-3-phosphate (S3P) to produce enolpyruvyl shikimate-3-phosphate and inorganic phosphate.</text>
</comment>
<keyword evidence="10" id="KW-1185">Reference proteome</keyword>
<dbReference type="NCBIfam" id="TIGR01356">
    <property type="entry name" value="aroA"/>
    <property type="match status" value="1"/>
</dbReference>
<feature type="binding site" evidence="7">
    <location>
        <position position="29"/>
    </location>
    <ligand>
        <name>3-phosphoshikimate</name>
        <dbReference type="ChEBI" id="CHEBI:145989"/>
    </ligand>
</feature>
<dbReference type="SUPFAM" id="SSF55205">
    <property type="entry name" value="EPT/RTPC-like"/>
    <property type="match status" value="1"/>
</dbReference>
<feature type="binding site" evidence="7">
    <location>
        <position position="181"/>
    </location>
    <ligand>
        <name>phosphoenolpyruvate</name>
        <dbReference type="ChEBI" id="CHEBI:58702"/>
    </ligand>
</feature>
<feature type="binding site" evidence="7">
    <location>
        <position position="357"/>
    </location>
    <ligand>
        <name>3-phosphoshikimate</name>
        <dbReference type="ChEBI" id="CHEBI:145989"/>
    </ligand>
</feature>
<feature type="binding site" evidence="7">
    <location>
        <position position="97"/>
    </location>
    <ligand>
        <name>phosphoenolpyruvate</name>
        <dbReference type="ChEBI" id="CHEBI:58702"/>
    </ligand>
</feature>
<evidence type="ECO:0000313" key="10">
    <source>
        <dbReference type="Proteomes" id="UP001370348"/>
    </source>
</evidence>
<dbReference type="PROSITE" id="PS00885">
    <property type="entry name" value="EPSP_SYNTHASE_2"/>
    <property type="match status" value="1"/>
</dbReference>
<evidence type="ECO:0000256" key="2">
    <source>
        <dbReference type="ARBA" id="ARBA00009948"/>
    </source>
</evidence>
<evidence type="ECO:0000313" key="9">
    <source>
        <dbReference type="EMBL" id="WXB19054.1"/>
    </source>
</evidence>
<keyword evidence="4 7" id="KW-0808">Transferase</keyword>
<dbReference type="Proteomes" id="UP001370348">
    <property type="component" value="Chromosome"/>
</dbReference>
<keyword evidence="5 7" id="KW-0057">Aromatic amino acid biosynthesis</keyword>
<dbReference type="PANTHER" id="PTHR21090:SF5">
    <property type="entry name" value="PENTAFUNCTIONAL AROM POLYPEPTIDE"/>
    <property type="match status" value="1"/>
</dbReference>
<feature type="active site" description="Proton acceptor" evidence="7">
    <location>
        <position position="330"/>
    </location>
</feature>
<proteinExistence type="inferred from homology"/>
<dbReference type="PANTHER" id="PTHR21090">
    <property type="entry name" value="AROM/DEHYDROQUINATE SYNTHASE"/>
    <property type="match status" value="1"/>
</dbReference>
<evidence type="ECO:0000256" key="5">
    <source>
        <dbReference type="ARBA" id="ARBA00023141"/>
    </source>
</evidence>
<feature type="domain" description="Enolpyruvate transferase" evidence="8">
    <location>
        <begin position="12"/>
        <end position="439"/>
    </location>
</feature>
<feature type="binding site" evidence="7">
    <location>
        <position position="25"/>
    </location>
    <ligand>
        <name>3-phosphoshikimate</name>
        <dbReference type="ChEBI" id="CHEBI:145989"/>
    </ligand>
</feature>
<dbReference type="PROSITE" id="PS00104">
    <property type="entry name" value="EPSP_SYNTHASE_1"/>
    <property type="match status" value="1"/>
</dbReference>
<dbReference type="InterPro" id="IPR023193">
    <property type="entry name" value="EPSP_synthase_CS"/>
</dbReference>
<evidence type="ECO:0000256" key="7">
    <source>
        <dbReference type="HAMAP-Rule" id="MF_00210"/>
    </source>
</evidence>
<dbReference type="HAMAP" id="MF_00210">
    <property type="entry name" value="EPSP_synth"/>
    <property type="match status" value="1"/>
</dbReference>
<dbReference type="GO" id="GO:0003866">
    <property type="term" value="F:3-phosphoshikimate 1-carboxyvinyltransferase activity"/>
    <property type="evidence" value="ECO:0007669"/>
    <property type="project" value="UniProtKB-EC"/>
</dbReference>
<dbReference type="EC" id="2.5.1.19" evidence="7"/>
<protein>
    <recommendedName>
        <fullName evidence="7">3-phosphoshikimate 1-carboxyvinyltransferase</fullName>
        <ecNumber evidence="7">2.5.1.19</ecNumber>
    </recommendedName>
    <alternativeName>
        <fullName evidence="7">5-enolpyruvylshikimate-3-phosphate synthase</fullName>
        <shortName evidence="7">EPSP synthase</shortName>
        <shortName evidence="7">EPSPS</shortName>
    </alternativeName>
</protein>
<comment type="pathway">
    <text evidence="1 7">Metabolic intermediate biosynthesis; chorismate biosynthesis; chorismate from D-erythrose 4-phosphate and phosphoenolpyruvate: step 6/7.</text>
</comment>
<sequence>MTDLTIHPIGERALTGSVPVPSDKSIGHRALLFSALCNGKSRVSGFSFSADNVSTADALRAMGVRIETTGKSELTVEGVGLHGLRAPDKVLDCGNSGTTMRLITGILAAQPFASKLVGDHSLMKRPMMRIVGPLRARGARIEGAPHPTRANDITAPLEIAGLREDEYLGPLEYESPVSSAQIKSAILLSGLFAHGATHFKEPSLSRDHTERLLSALGVPLRTVGTMVELDPAGWGGQMPALDIEIVGDISAAAFLLVAAQIVPGSRVVTRAVGTNPTRTGLLEILRDMGAGISVEAQGERAGEPIADIHAWTQPLRAGSIGGETVARAIDEIPIACALAARASGTTTIRDAEELRVKESDRIATMATVLRAFGVRCEELPDGLTIEGKEGPLEPADIDSRGDHRIAMTATVLGLLGRAPTKVRDVDCISTSFPRFVGTLRGLGATLDVT</sequence>
<feature type="binding site" evidence="7">
    <location>
        <position position="361"/>
    </location>
    <ligand>
        <name>phosphoenolpyruvate</name>
        <dbReference type="ChEBI" id="CHEBI:58702"/>
    </ligand>
</feature>
<feature type="binding site" evidence="7">
    <location>
        <position position="330"/>
    </location>
    <ligand>
        <name>3-phosphoshikimate</name>
        <dbReference type="ChEBI" id="CHEBI:145989"/>
    </ligand>
</feature>
<keyword evidence="3 7" id="KW-0028">Amino-acid biosynthesis</keyword>
<dbReference type="InterPro" id="IPR006264">
    <property type="entry name" value="EPSP_synthase"/>
</dbReference>
<gene>
    <name evidence="7 9" type="primary">aroA</name>
    <name evidence="9" type="ORF">LZC94_17670</name>
</gene>
<dbReference type="EMBL" id="CP089984">
    <property type="protein sequence ID" value="WXB19054.1"/>
    <property type="molecule type" value="Genomic_DNA"/>
</dbReference>
<dbReference type="CDD" id="cd01556">
    <property type="entry name" value="EPSP_synthase"/>
    <property type="match status" value="1"/>
</dbReference>
<feature type="binding site" evidence="7">
    <location>
        <position position="181"/>
    </location>
    <ligand>
        <name>3-phosphoshikimate</name>
        <dbReference type="ChEBI" id="CHEBI:145989"/>
    </ligand>
</feature>
<feature type="binding site" evidence="7">
    <location>
        <position position="125"/>
    </location>
    <ligand>
        <name>phosphoenolpyruvate</name>
        <dbReference type="ChEBI" id="CHEBI:58702"/>
    </ligand>
</feature>
<dbReference type="InterPro" id="IPR036968">
    <property type="entry name" value="Enolpyruvate_Tfrase_sf"/>
</dbReference>
<reference evidence="9 10" key="1">
    <citation type="submission" date="2021-12" db="EMBL/GenBank/DDBJ databases">
        <title>Discovery of the Pendulisporaceae a myxobacterial family with distinct sporulation behavior and unique specialized metabolism.</title>
        <authorList>
            <person name="Garcia R."/>
            <person name="Popoff A."/>
            <person name="Bader C.D."/>
            <person name="Loehr J."/>
            <person name="Walesch S."/>
            <person name="Walt C."/>
            <person name="Boldt J."/>
            <person name="Bunk B."/>
            <person name="Haeckl F.J.F.P.J."/>
            <person name="Gunesch A.P."/>
            <person name="Birkelbach J."/>
            <person name="Nuebel U."/>
            <person name="Pietschmann T."/>
            <person name="Bach T."/>
            <person name="Mueller R."/>
        </authorList>
    </citation>
    <scope>NUCLEOTIDE SEQUENCE [LARGE SCALE GENOMIC DNA]</scope>
    <source>
        <strain evidence="9 10">MSr11954</strain>
    </source>
</reference>
<organism evidence="9 10">
    <name type="scientific">Pendulispora albinea</name>
    <dbReference type="NCBI Taxonomy" id="2741071"/>
    <lineage>
        <taxon>Bacteria</taxon>
        <taxon>Pseudomonadati</taxon>
        <taxon>Myxococcota</taxon>
        <taxon>Myxococcia</taxon>
        <taxon>Myxococcales</taxon>
        <taxon>Sorangiineae</taxon>
        <taxon>Pendulisporaceae</taxon>
        <taxon>Pendulispora</taxon>
    </lineage>
</organism>
<comment type="subunit">
    <text evidence="7">Monomer.</text>
</comment>
<comment type="subcellular location">
    <subcellularLocation>
        <location evidence="7">Cytoplasm</location>
    </subcellularLocation>
</comment>
<feature type="binding site" evidence="7">
    <location>
        <position position="24"/>
    </location>
    <ligand>
        <name>phosphoenolpyruvate</name>
        <dbReference type="ChEBI" id="CHEBI:58702"/>
    </ligand>
</feature>
<feature type="binding site" evidence="7">
    <location>
        <position position="404"/>
    </location>
    <ligand>
        <name>phosphoenolpyruvate</name>
        <dbReference type="ChEBI" id="CHEBI:58702"/>
    </ligand>
</feature>
<dbReference type="Gene3D" id="3.65.10.10">
    <property type="entry name" value="Enolpyruvate transferase domain"/>
    <property type="match status" value="2"/>
</dbReference>
<name>A0ABZ2M976_9BACT</name>
<accession>A0ABZ2M976</accession>
<evidence type="ECO:0000256" key="6">
    <source>
        <dbReference type="ARBA" id="ARBA00044633"/>
    </source>
</evidence>
<evidence type="ECO:0000259" key="8">
    <source>
        <dbReference type="Pfam" id="PF00275"/>
    </source>
</evidence>
<dbReference type="Pfam" id="PF00275">
    <property type="entry name" value="EPSP_synthase"/>
    <property type="match status" value="1"/>
</dbReference>
<dbReference type="InterPro" id="IPR001986">
    <property type="entry name" value="Enolpyruvate_Tfrase_dom"/>
</dbReference>
<dbReference type="InterPro" id="IPR013792">
    <property type="entry name" value="RNA3'P_cycl/enolpyr_Trfase_a/b"/>
</dbReference>
<dbReference type="RefSeq" id="WP_394828677.1">
    <property type="nucleotide sequence ID" value="NZ_CP089984.1"/>
</dbReference>
<comment type="caution">
    <text evidence="7">Lacks conserved residue(s) required for the propagation of feature annotation.</text>
</comment>
<comment type="similarity">
    <text evidence="2 7">Belongs to the EPSP synthase family.</text>
</comment>